<sequence>MLEKIVRNACASKARSVTVILNKKFYFLLEDIEHLSVNIVWNENYREGMSSSLKIGLESIQNYAEDIMILLADQPDITTEIMNNLITHHFENNYFITQPLYCNGVGHPVIFNKKLFKDILKIEGDKGGREILVENKNNRQLIEFNITQPIDIDTKNEYLEYLNKEVI</sequence>
<evidence type="ECO:0000313" key="4">
    <source>
        <dbReference type="Proteomes" id="UP000034029"/>
    </source>
</evidence>
<dbReference type="Pfam" id="PF12804">
    <property type="entry name" value="NTP_transf_3"/>
    <property type="match status" value="1"/>
</dbReference>
<dbReference type="InterPro" id="IPR029044">
    <property type="entry name" value="Nucleotide-diphossugar_trans"/>
</dbReference>
<dbReference type="CDD" id="cd04182">
    <property type="entry name" value="GT_2_like_f"/>
    <property type="match status" value="1"/>
</dbReference>
<dbReference type="SUPFAM" id="SSF53448">
    <property type="entry name" value="Nucleotide-diphospho-sugar transferases"/>
    <property type="match status" value="1"/>
</dbReference>
<dbReference type="GO" id="GO:0016779">
    <property type="term" value="F:nucleotidyltransferase activity"/>
    <property type="evidence" value="ECO:0007669"/>
    <property type="project" value="UniProtKB-KW"/>
</dbReference>
<dbReference type="EMBL" id="CP011366">
    <property type="protein sequence ID" value="AKG73541.1"/>
    <property type="molecule type" value="Genomic_DNA"/>
</dbReference>
<reference evidence="3 5" key="3">
    <citation type="submission" date="2016-10" db="EMBL/GenBank/DDBJ databases">
        <authorList>
            <person name="Varghese N."/>
            <person name="Submissions S."/>
        </authorList>
    </citation>
    <scope>NUCLEOTIDE SEQUENCE [LARGE SCALE GENOMIC DNA]</scope>
    <source>
        <strain evidence="3 5">CGMCC 1.6501</strain>
    </source>
</reference>
<reference evidence="2 4" key="1">
    <citation type="journal article" date="2015" name="Int. J. Syst. Evol. Microbiol.">
        <title>Complete genome sequence of Salinicoccus halodurans H3B36, isolated from the Qaidam Basin in China.</title>
        <authorList>
            <person name="Jiang K."/>
            <person name="Xue Y."/>
            <person name="Ma Y."/>
        </authorList>
    </citation>
    <scope>NUCLEOTIDE SEQUENCE [LARGE SCALE GENOMIC DNA]</scope>
    <source>
        <strain evidence="2 4">H3B36</strain>
    </source>
</reference>
<dbReference type="PANTHER" id="PTHR43777">
    <property type="entry name" value="MOLYBDENUM COFACTOR CYTIDYLYLTRANSFERASE"/>
    <property type="match status" value="1"/>
</dbReference>
<dbReference type="EMBL" id="FOTB01000001">
    <property type="protein sequence ID" value="SFK52283.1"/>
    <property type="molecule type" value="Genomic_DNA"/>
</dbReference>
<keyword evidence="4" id="KW-1185">Reference proteome</keyword>
<dbReference type="PANTHER" id="PTHR43777:SF1">
    <property type="entry name" value="MOLYBDENUM COFACTOR CYTIDYLYLTRANSFERASE"/>
    <property type="match status" value="1"/>
</dbReference>
<feature type="domain" description="MobA-like NTP transferase" evidence="1">
    <location>
        <begin position="1"/>
        <end position="134"/>
    </location>
</feature>
<name>A0A0F7HJI6_9STAP</name>
<dbReference type="AlphaFoldDB" id="A0A0F7HJI6"/>
<gene>
    <name evidence="2" type="ORF">AAT16_04520</name>
    <name evidence="3" type="ORF">SAMN05216235_0140</name>
</gene>
<keyword evidence="3" id="KW-0548">Nucleotidyltransferase</keyword>
<reference evidence="4" key="2">
    <citation type="submission" date="2015-04" db="EMBL/GenBank/DDBJ databases">
        <title>Complete genome sequence of Salinicoccus halodurans strain H3B36, isolated from the Qaidam basin of China.</title>
        <authorList>
            <person name="Ma Y."/>
            <person name="Jiang K."/>
            <person name="Xue Y."/>
        </authorList>
    </citation>
    <scope>NUCLEOTIDE SEQUENCE [LARGE SCALE GENOMIC DNA]</scope>
    <source>
        <strain evidence="4">H3B36</strain>
    </source>
</reference>
<keyword evidence="3" id="KW-0808">Transferase</keyword>
<evidence type="ECO:0000313" key="2">
    <source>
        <dbReference type="EMBL" id="AKG73541.1"/>
    </source>
</evidence>
<proteinExistence type="predicted"/>
<protein>
    <submittedName>
        <fullName evidence="3">Molybdenum cofactor cytidylyltransferase</fullName>
    </submittedName>
</protein>
<dbReference type="Proteomes" id="UP000183090">
    <property type="component" value="Unassembled WGS sequence"/>
</dbReference>
<evidence type="ECO:0000259" key="1">
    <source>
        <dbReference type="Pfam" id="PF12804"/>
    </source>
</evidence>
<accession>A0A0F7HJI6</accession>
<dbReference type="Gene3D" id="3.90.550.10">
    <property type="entry name" value="Spore Coat Polysaccharide Biosynthesis Protein SpsA, Chain A"/>
    <property type="match status" value="1"/>
</dbReference>
<dbReference type="KEGG" id="shv:AAT16_04520"/>
<dbReference type="InterPro" id="IPR025877">
    <property type="entry name" value="MobA-like_NTP_Trfase"/>
</dbReference>
<evidence type="ECO:0000313" key="3">
    <source>
        <dbReference type="EMBL" id="SFK52283.1"/>
    </source>
</evidence>
<dbReference type="Proteomes" id="UP000034029">
    <property type="component" value="Chromosome"/>
</dbReference>
<organism evidence="3 5">
    <name type="scientific">Salinicoccus halodurans</name>
    <dbReference type="NCBI Taxonomy" id="407035"/>
    <lineage>
        <taxon>Bacteria</taxon>
        <taxon>Bacillati</taxon>
        <taxon>Bacillota</taxon>
        <taxon>Bacilli</taxon>
        <taxon>Bacillales</taxon>
        <taxon>Staphylococcaceae</taxon>
        <taxon>Salinicoccus</taxon>
    </lineage>
</organism>
<evidence type="ECO:0000313" key="5">
    <source>
        <dbReference type="Proteomes" id="UP000183090"/>
    </source>
</evidence>